<feature type="domain" description="Pseudouridine synthase RsuA/RluA-like" evidence="6">
    <location>
        <begin position="87"/>
        <end position="236"/>
    </location>
</feature>
<dbReference type="CDD" id="cd02869">
    <property type="entry name" value="PseudoU_synth_RluA_like"/>
    <property type="match status" value="1"/>
</dbReference>
<dbReference type="PANTHER" id="PTHR21600">
    <property type="entry name" value="MITOCHONDRIAL RNA PSEUDOURIDINE SYNTHASE"/>
    <property type="match status" value="1"/>
</dbReference>
<dbReference type="Gene3D" id="3.30.2350.10">
    <property type="entry name" value="Pseudouridine synthase"/>
    <property type="match status" value="1"/>
</dbReference>
<dbReference type="InterPro" id="IPR006225">
    <property type="entry name" value="PsdUridine_synth_RluC/D"/>
</dbReference>
<dbReference type="PROSITE" id="PS50889">
    <property type="entry name" value="S4"/>
    <property type="match status" value="1"/>
</dbReference>
<dbReference type="EMBL" id="RLIH01000016">
    <property type="protein sequence ID" value="RVU54034.1"/>
    <property type="molecule type" value="Genomic_DNA"/>
</dbReference>
<reference evidence="7 8" key="1">
    <citation type="submission" date="2018-11" db="EMBL/GenBank/DDBJ databases">
        <title>Genome sequencing and assembly of Anaerosphaera sp. nov., GS7-6-2.</title>
        <authorList>
            <person name="Rettenmaier R."/>
            <person name="Liebl W."/>
            <person name="Zverlov V."/>
        </authorList>
    </citation>
    <scope>NUCLEOTIDE SEQUENCE [LARGE SCALE GENOMIC DNA]</scope>
    <source>
        <strain evidence="7 8">GS7-6-2</strain>
    </source>
</reference>
<proteinExistence type="inferred from homology"/>
<evidence type="ECO:0000256" key="2">
    <source>
        <dbReference type="ARBA" id="ARBA00010876"/>
    </source>
</evidence>
<dbReference type="RefSeq" id="WP_127725147.1">
    <property type="nucleotide sequence ID" value="NZ_RLIH01000016.1"/>
</dbReference>
<dbReference type="EC" id="5.4.99.-" evidence="5"/>
<dbReference type="InterPro" id="IPR006224">
    <property type="entry name" value="PsdUridine_synth_RluA-like_CS"/>
</dbReference>
<keyword evidence="8" id="KW-1185">Reference proteome</keyword>
<dbReference type="PROSITE" id="PS01129">
    <property type="entry name" value="PSI_RLU"/>
    <property type="match status" value="1"/>
</dbReference>
<dbReference type="GO" id="GO:0140098">
    <property type="term" value="F:catalytic activity, acting on RNA"/>
    <property type="evidence" value="ECO:0007669"/>
    <property type="project" value="UniProtKB-ARBA"/>
</dbReference>
<evidence type="ECO:0000313" key="8">
    <source>
        <dbReference type="Proteomes" id="UP000288812"/>
    </source>
</evidence>
<dbReference type="InterPro" id="IPR050188">
    <property type="entry name" value="RluA_PseudoU_synthase"/>
</dbReference>
<dbReference type="AlphaFoldDB" id="A0A437S4W5"/>
<dbReference type="OrthoDB" id="9807829at2"/>
<feature type="active site" evidence="3">
    <location>
        <position position="134"/>
    </location>
</feature>
<gene>
    <name evidence="7" type="ORF">EF514_09190</name>
</gene>
<evidence type="ECO:0000256" key="3">
    <source>
        <dbReference type="PIRSR" id="PIRSR606225-1"/>
    </source>
</evidence>
<keyword evidence="5" id="KW-0413">Isomerase</keyword>
<dbReference type="Proteomes" id="UP000288812">
    <property type="component" value="Unassembled WGS sequence"/>
</dbReference>
<dbReference type="GO" id="GO:0009982">
    <property type="term" value="F:pseudouridine synthase activity"/>
    <property type="evidence" value="ECO:0007669"/>
    <property type="project" value="InterPro"/>
</dbReference>
<evidence type="ECO:0000256" key="1">
    <source>
        <dbReference type="ARBA" id="ARBA00000073"/>
    </source>
</evidence>
<dbReference type="Pfam" id="PF00849">
    <property type="entry name" value="PseudoU_synth_2"/>
    <property type="match status" value="1"/>
</dbReference>
<organism evidence="7 8">
    <name type="scientific">Anaerosphaera multitolerans</name>
    <dbReference type="NCBI Taxonomy" id="2487351"/>
    <lineage>
        <taxon>Bacteria</taxon>
        <taxon>Bacillati</taxon>
        <taxon>Bacillota</taxon>
        <taxon>Tissierellia</taxon>
        <taxon>Tissierellales</taxon>
        <taxon>Peptoniphilaceae</taxon>
        <taxon>Anaerosphaera</taxon>
    </lineage>
</organism>
<accession>A0A437S4W5</accession>
<dbReference type="GO" id="GO:0003723">
    <property type="term" value="F:RNA binding"/>
    <property type="evidence" value="ECO:0007669"/>
    <property type="project" value="UniProtKB-KW"/>
</dbReference>
<evidence type="ECO:0000256" key="4">
    <source>
        <dbReference type="PROSITE-ProRule" id="PRU00182"/>
    </source>
</evidence>
<protein>
    <recommendedName>
        <fullName evidence="5">Pseudouridine synthase</fullName>
        <ecNumber evidence="5">5.4.99.-</ecNumber>
    </recommendedName>
</protein>
<comment type="catalytic activity">
    <reaction evidence="1 5">
        <text>a uridine in RNA = a pseudouridine in RNA</text>
        <dbReference type="Rhea" id="RHEA:48348"/>
        <dbReference type="Rhea" id="RHEA-COMP:12068"/>
        <dbReference type="Rhea" id="RHEA-COMP:12069"/>
        <dbReference type="ChEBI" id="CHEBI:65314"/>
        <dbReference type="ChEBI" id="CHEBI:65315"/>
    </reaction>
</comment>
<dbReference type="GO" id="GO:0000455">
    <property type="term" value="P:enzyme-directed rRNA pseudouridine synthesis"/>
    <property type="evidence" value="ECO:0007669"/>
    <property type="project" value="TreeGrafter"/>
</dbReference>
<evidence type="ECO:0000256" key="5">
    <source>
        <dbReference type="RuleBase" id="RU362028"/>
    </source>
</evidence>
<evidence type="ECO:0000259" key="6">
    <source>
        <dbReference type="Pfam" id="PF00849"/>
    </source>
</evidence>
<dbReference type="InterPro" id="IPR006145">
    <property type="entry name" value="PsdUridine_synth_RsuA/RluA"/>
</dbReference>
<comment type="caution">
    <text evidence="7">The sequence shown here is derived from an EMBL/GenBank/DDBJ whole genome shotgun (WGS) entry which is preliminary data.</text>
</comment>
<keyword evidence="4" id="KW-0694">RNA-binding</keyword>
<comment type="similarity">
    <text evidence="2 5">Belongs to the pseudouridine synthase RluA family.</text>
</comment>
<evidence type="ECO:0000313" key="7">
    <source>
        <dbReference type="EMBL" id="RVU54034.1"/>
    </source>
</evidence>
<dbReference type="SUPFAM" id="SSF55120">
    <property type="entry name" value="Pseudouridine synthase"/>
    <property type="match status" value="1"/>
</dbReference>
<name>A0A437S4W5_9FIRM</name>
<dbReference type="PANTHER" id="PTHR21600:SF35">
    <property type="entry name" value="PSEUDOURIDINE SYNTHASE"/>
    <property type="match status" value="1"/>
</dbReference>
<dbReference type="InterPro" id="IPR020103">
    <property type="entry name" value="PsdUridine_synth_cat_dom_sf"/>
</dbReference>
<dbReference type="NCBIfam" id="TIGR00005">
    <property type="entry name" value="rluA_subfam"/>
    <property type="match status" value="1"/>
</dbReference>
<sequence length="292" mass="33724">MLNSYEYLNYVSNISGIKLRDYLNEVGLSSRFIRTSIREKNIYLNEENIFKNEIIKIGDVVSIKFSKEDLNGYPQFKTLDIIYEDDDILVVNKEANMPTHTSKGHLRGTLLNYMAGYFLEKGIERKVRFVNRLDKDTSGLVVVAKNAFAHYNISEQFKGDVVKNYIAFCKGKFEKTEGIVEEPILRVGDSIIREVNRNGKYAKTSYRVVREIGDISIVELHLFTGRTHQIRVHLKHLGHPILGDVLYGGQDQSVKRQLLHCSYMKFSHPRTGEDLEFKADLPKDMISLLYNY</sequence>
<comment type="function">
    <text evidence="5">Responsible for synthesis of pseudouridine from uracil.</text>
</comment>